<dbReference type="Proteomes" id="UP000249402">
    <property type="component" value="Unassembled WGS sequence"/>
</dbReference>
<proteinExistence type="predicted"/>
<accession>A0A395H552</accession>
<dbReference type="RefSeq" id="XP_025577030.1">
    <property type="nucleotide sequence ID" value="XM_025715005.1"/>
</dbReference>
<keyword evidence="1" id="KW-1133">Transmembrane helix</keyword>
<dbReference type="AlphaFoldDB" id="A0A395H552"/>
<dbReference type="GeneID" id="37219870"/>
<feature type="transmembrane region" description="Helical" evidence="1">
    <location>
        <begin position="38"/>
        <end position="61"/>
    </location>
</feature>
<name>A0A395H552_9EURO</name>
<keyword evidence="1" id="KW-0472">Membrane</keyword>
<evidence type="ECO:0000256" key="1">
    <source>
        <dbReference type="SAM" id="Phobius"/>
    </source>
</evidence>
<evidence type="ECO:0000313" key="2">
    <source>
        <dbReference type="EMBL" id="RAL02703.1"/>
    </source>
</evidence>
<sequence>MSDEGIGCLHLMEGRFLHWRVLEGDSVRDCFVCRIIPISLWSGVVSCQVFVVSYWFAISYFL</sequence>
<organism evidence="2 3">
    <name type="scientific">Aspergillus ibericus CBS 121593</name>
    <dbReference type="NCBI Taxonomy" id="1448316"/>
    <lineage>
        <taxon>Eukaryota</taxon>
        <taxon>Fungi</taxon>
        <taxon>Dikarya</taxon>
        <taxon>Ascomycota</taxon>
        <taxon>Pezizomycotina</taxon>
        <taxon>Eurotiomycetes</taxon>
        <taxon>Eurotiomycetidae</taxon>
        <taxon>Eurotiales</taxon>
        <taxon>Aspergillaceae</taxon>
        <taxon>Aspergillus</taxon>
        <taxon>Aspergillus subgen. Circumdati</taxon>
    </lineage>
</organism>
<dbReference type="EMBL" id="KZ824430">
    <property type="protein sequence ID" value="RAL02703.1"/>
    <property type="molecule type" value="Genomic_DNA"/>
</dbReference>
<protein>
    <submittedName>
        <fullName evidence="2">Uncharacterized protein</fullName>
    </submittedName>
</protein>
<keyword evidence="1" id="KW-0812">Transmembrane</keyword>
<reference evidence="2 3" key="1">
    <citation type="submission" date="2018-02" db="EMBL/GenBank/DDBJ databases">
        <title>The genomes of Aspergillus section Nigri reveals drivers in fungal speciation.</title>
        <authorList>
            <consortium name="DOE Joint Genome Institute"/>
            <person name="Vesth T.C."/>
            <person name="Nybo J."/>
            <person name="Theobald S."/>
            <person name="Brandl J."/>
            <person name="Frisvad J.C."/>
            <person name="Nielsen K.F."/>
            <person name="Lyhne E.K."/>
            <person name="Kogle M.E."/>
            <person name="Kuo A."/>
            <person name="Riley R."/>
            <person name="Clum A."/>
            <person name="Nolan M."/>
            <person name="Lipzen A."/>
            <person name="Salamov A."/>
            <person name="Henrissat B."/>
            <person name="Wiebenga A."/>
            <person name="De vries R.P."/>
            <person name="Grigoriev I.V."/>
            <person name="Mortensen U.H."/>
            <person name="Andersen M.R."/>
            <person name="Baker S.E."/>
        </authorList>
    </citation>
    <scope>NUCLEOTIDE SEQUENCE [LARGE SCALE GENOMIC DNA]</scope>
    <source>
        <strain evidence="2 3">CBS 121593</strain>
    </source>
</reference>
<gene>
    <name evidence="2" type="ORF">BO80DRAFT_29205</name>
</gene>
<dbReference type="VEuPathDB" id="FungiDB:BO80DRAFT_29205"/>
<keyword evidence="3" id="KW-1185">Reference proteome</keyword>
<evidence type="ECO:0000313" key="3">
    <source>
        <dbReference type="Proteomes" id="UP000249402"/>
    </source>
</evidence>